<proteinExistence type="predicted"/>
<protein>
    <submittedName>
        <fullName evidence="1">Uncharacterized protein</fullName>
    </submittedName>
</protein>
<organism evidence="1 2">
    <name type="scientific">Tropicibacter naphthalenivorans</name>
    <dbReference type="NCBI Taxonomy" id="441103"/>
    <lineage>
        <taxon>Bacteria</taxon>
        <taxon>Pseudomonadati</taxon>
        <taxon>Pseudomonadota</taxon>
        <taxon>Alphaproteobacteria</taxon>
        <taxon>Rhodobacterales</taxon>
        <taxon>Roseobacteraceae</taxon>
        <taxon>Tropicibacter</taxon>
    </lineage>
</organism>
<dbReference type="EMBL" id="CYSE01000001">
    <property type="protein sequence ID" value="CUH74875.1"/>
    <property type="molecule type" value="Genomic_DNA"/>
</dbReference>
<evidence type="ECO:0000313" key="1">
    <source>
        <dbReference type="EMBL" id="CUH74875.1"/>
    </source>
</evidence>
<name>A0A0P1FZM7_9RHOB</name>
<dbReference type="STRING" id="441103.TRN7648_00130"/>
<accession>A0A0P1FZM7</accession>
<dbReference type="RefSeq" id="WP_268811219.1">
    <property type="nucleotide sequence ID" value="NZ_CYSE01000001.1"/>
</dbReference>
<dbReference type="Proteomes" id="UP000054935">
    <property type="component" value="Unassembled WGS sequence"/>
</dbReference>
<dbReference type="AlphaFoldDB" id="A0A0P1FZM7"/>
<sequence>MPDVRTWGWYQPGLLPGWNLSDQNNLDGALNGTVLSVADYRE</sequence>
<reference evidence="1 2" key="1">
    <citation type="submission" date="2015-09" db="EMBL/GenBank/DDBJ databases">
        <authorList>
            <consortium name="Swine Surveillance"/>
        </authorList>
    </citation>
    <scope>NUCLEOTIDE SEQUENCE [LARGE SCALE GENOMIC DNA]</scope>
    <source>
        <strain evidence="1 2">CECT 7648</strain>
    </source>
</reference>
<gene>
    <name evidence="1" type="ORF">TRN7648_00130</name>
</gene>
<keyword evidence="2" id="KW-1185">Reference proteome</keyword>
<evidence type="ECO:0000313" key="2">
    <source>
        <dbReference type="Proteomes" id="UP000054935"/>
    </source>
</evidence>